<evidence type="ECO:0000313" key="2">
    <source>
        <dbReference type="EMBL" id="KAK0414825.1"/>
    </source>
</evidence>
<reference evidence="2" key="1">
    <citation type="submission" date="2023-06" db="EMBL/GenBank/DDBJ databases">
        <title>Genomic analysis of the entomopathogenic nematode Steinernema hermaphroditum.</title>
        <authorList>
            <person name="Schwarz E.M."/>
            <person name="Heppert J.K."/>
            <person name="Baniya A."/>
            <person name="Schwartz H.T."/>
            <person name="Tan C.-H."/>
            <person name="Antoshechkin I."/>
            <person name="Sternberg P.W."/>
            <person name="Goodrich-Blair H."/>
            <person name="Dillman A.R."/>
        </authorList>
    </citation>
    <scope>NUCLEOTIDE SEQUENCE</scope>
    <source>
        <strain evidence="2">PS9179</strain>
        <tissue evidence="2">Whole animal</tissue>
    </source>
</reference>
<dbReference type="EMBL" id="JAUCMV010000002">
    <property type="protein sequence ID" value="KAK0414825.1"/>
    <property type="molecule type" value="Genomic_DNA"/>
</dbReference>
<gene>
    <name evidence="2" type="ORF">QR680_011635</name>
</gene>
<keyword evidence="1" id="KW-0472">Membrane</keyword>
<proteinExistence type="predicted"/>
<feature type="transmembrane region" description="Helical" evidence="1">
    <location>
        <begin position="20"/>
        <end position="45"/>
    </location>
</feature>
<dbReference type="Proteomes" id="UP001175271">
    <property type="component" value="Unassembled WGS sequence"/>
</dbReference>
<comment type="caution">
    <text evidence="2">The sequence shown here is derived from an EMBL/GenBank/DDBJ whole genome shotgun (WGS) entry which is preliminary data.</text>
</comment>
<keyword evidence="3" id="KW-1185">Reference proteome</keyword>
<name>A0AA39I0E4_9BILA</name>
<organism evidence="2 3">
    <name type="scientific">Steinernema hermaphroditum</name>
    <dbReference type="NCBI Taxonomy" id="289476"/>
    <lineage>
        <taxon>Eukaryota</taxon>
        <taxon>Metazoa</taxon>
        <taxon>Ecdysozoa</taxon>
        <taxon>Nematoda</taxon>
        <taxon>Chromadorea</taxon>
        <taxon>Rhabditida</taxon>
        <taxon>Tylenchina</taxon>
        <taxon>Panagrolaimomorpha</taxon>
        <taxon>Strongyloidoidea</taxon>
        <taxon>Steinernematidae</taxon>
        <taxon>Steinernema</taxon>
    </lineage>
</organism>
<keyword evidence="1" id="KW-0812">Transmembrane</keyword>
<sequence>MKHTSTLSREDLEKGFSAVLIIIIVCAVIDSFIISAVAGCIYCYIARKNQQGVVIGCRVGTPSYQLVKPFCVLKWINGRALQEYFGQSGSSAAWRRSRRSQILL</sequence>
<keyword evidence="1" id="KW-1133">Transmembrane helix</keyword>
<accession>A0AA39I0E4</accession>
<evidence type="ECO:0000313" key="3">
    <source>
        <dbReference type="Proteomes" id="UP001175271"/>
    </source>
</evidence>
<protein>
    <submittedName>
        <fullName evidence="2">Uncharacterized protein</fullName>
    </submittedName>
</protein>
<dbReference type="AlphaFoldDB" id="A0AA39I0E4"/>
<evidence type="ECO:0000256" key="1">
    <source>
        <dbReference type="SAM" id="Phobius"/>
    </source>
</evidence>